<keyword evidence="6" id="KW-1185">Reference proteome</keyword>
<proteinExistence type="inferred from homology"/>
<dbReference type="InterPro" id="IPR023214">
    <property type="entry name" value="HAD_sf"/>
</dbReference>
<dbReference type="SUPFAM" id="SSF56784">
    <property type="entry name" value="HAD-like"/>
    <property type="match status" value="1"/>
</dbReference>
<reference evidence="5" key="1">
    <citation type="submission" date="2020-07" db="EMBL/GenBank/DDBJ databases">
        <title>Ethylene signaling mediates host invasion by parasitic plants.</title>
        <authorList>
            <person name="Yoshida S."/>
        </authorList>
    </citation>
    <scope>NUCLEOTIDE SEQUENCE</scope>
    <source>
        <strain evidence="5">Okayama</strain>
    </source>
</reference>
<comment type="caution">
    <text evidence="5">The sequence shown here is derived from an EMBL/GenBank/DDBJ whole genome shotgun (WGS) entry which is preliminary data.</text>
</comment>
<feature type="chain" id="PRO_5032690668" evidence="4">
    <location>
        <begin position="32"/>
        <end position="271"/>
    </location>
</feature>
<dbReference type="InterPro" id="IPR014403">
    <property type="entry name" value="APS1/VSP"/>
</dbReference>
<evidence type="ECO:0000256" key="4">
    <source>
        <dbReference type="SAM" id="SignalP"/>
    </source>
</evidence>
<dbReference type="Gene3D" id="3.40.50.1000">
    <property type="entry name" value="HAD superfamily/HAD-like"/>
    <property type="match status" value="1"/>
</dbReference>
<protein>
    <submittedName>
        <fullName evidence="5">Acid phosphatase 1</fullName>
    </submittedName>
</protein>
<dbReference type="InterPro" id="IPR005519">
    <property type="entry name" value="Acid_phosphat_B-like"/>
</dbReference>
<evidence type="ECO:0000313" key="5">
    <source>
        <dbReference type="EMBL" id="GFP86755.1"/>
    </source>
</evidence>
<comment type="similarity">
    <text evidence="3">Belongs to the APS1/VSP family.</text>
</comment>
<dbReference type="GO" id="GO:0003993">
    <property type="term" value="F:acid phosphatase activity"/>
    <property type="evidence" value="ECO:0007669"/>
    <property type="project" value="InterPro"/>
</dbReference>
<dbReference type="InterPro" id="IPR036412">
    <property type="entry name" value="HAD-like_sf"/>
</dbReference>
<evidence type="ECO:0000256" key="3">
    <source>
        <dbReference type="PIRNR" id="PIRNR002674"/>
    </source>
</evidence>
<dbReference type="AlphaFoldDB" id="A0A830BSV0"/>
<keyword evidence="2" id="KW-0325">Glycoprotein</keyword>
<sequence length="271" mass="30156">MVFAFSGMAFTLTQLGIVSLLLILAIDPTSSSRSIIQLPTERQTDVSSGHRRGEHDLPCESWKFTVETNNAGAWSRVPGKCLDFVKEYITGERYLFDSEAVAGNSLTHAEAVEISGNGKDAWVFDIDETLLSNVPYYAANGFGSEEFNEITFDKWVATAKAPALSASLSFYKELQSLGFTIFLLTGRSEFQRNATEVNLVNAGYTNWKRLFLRGDGDHGKCASVYKSEKRKEIEDEGYIIRGNSGDQWSDLMGFSVAERSFKLPNPLYYVA</sequence>
<organism evidence="5 6">
    <name type="scientific">Phtheirospermum japonicum</name>
    <dbReference type="NCBI Taxonomy" id="374723"/>
    <lineage>
        <taxon>Eukaryota</taxon>
        <taxon>Viridiplantae</taxon>
        <taxon>Streptophyta</taxon>
        <taxon>Embryophyta</taxon>
        <taxon>Tracheophyta</taxon>
        <taxon>Spermatophyta</taxon>
        <taxon>Magnoliopsida</taxon>
        <taxon>eudicotyledons</taxon>
        <taxon>Gunneridae</taxon>
        <taxon>Pentapetalae</taxon>
        <taxon>asterids</taxon>
        <taxon>lamiids</taxon>
        <taxon>Lamiales</taxon>
        <taxon>Orobanchaceae</taxon>
        <taxon>Orobanchaceae incertae sedis</taxon>
        <taxon>Phtheirospermum</taxon>
    </lineage>
</organism>
<dbReference type="NCBIfam" id="TIGR01675">
    <property type="entry name" value="plant-AP"/>
    <property type="match status" value="1"/>
</dbReference>
<evidence type="ECO:0000256" key="1">
    <source>
        <dbReference type="ARBA" id="ARBA00022729"/>
    </source>
</evidence>
<dbReference type="PANTHER" id="PTHR31284:SF10">
    <property type="entry name" value="ACID PHOSPHATASE-LIKE PROTEIN"/>
    <property type="match status" value="1"/>
</dbReference>
<dbReference type="PIRSF" id="PIRSF002674">
    <property type="entry name" value="VSP"/>
    <property type="match status" value="1"/>
</dbReference>
<feature type="signal peptide" evidence="4">
    <location>
        <begin position="1"/>
        <end position="31"/>
    </location>
</feature>
<name>A0A830BSV0_9LAMI</name>
<evidence type="ECO:0000256" key="2">
    <source>
        <dbReference type="ARBA" id="ARBA00023180"/>
    </source>
</evidence>
<dbReference type="Proteomes" id="UP000653305">
    <property type="component" value="Unassembled WGS sequence"/>
</dbReference>
<dbReference type="Pfam" id="PF03767">
    <property type="entry name" value="Acid_phosphat_B"/>
    <property type="match status" value="1"/>
</dbReference>
<keyword evidence="1 4" id="KW-0732">Signal</keyword>
<evidence type="ECO:0000313" key="6">
    <source>
        <dbReference type="Proteomes" id="UP000653305"/>
    </source>
</evidence>
<dbReference type="CDD" id="cd07535">
    <property type="entry name" value="HAD_VSP"/>
    <property type="match status" value="1"/>
</dbReference>
<dbReference type="InterPro" id="IPR010028">
    <property type="entry name" value="Acid_phosphatase_pln"/>
</dbReference>
<gene>
    <name evidence="5" type="ORF">PHJA_000819300</name>
</gene>
<accession>A0A830BSV0</accession>
<dbReference type="OrthoDB" id="59415at2759"/>
<dbReference type="PANTHER" id="PTHR31284">
    <property type="entry name" value="ACID PHOSPHATASE-LIKE PROTEIN"/>
    <property type="match status" value="1"/>
</dbReference>
<dbReference type="EMBL" id="BMAC01000131">
    <property type="protein sequence ID" value="GFP86755.1"/>
    <property type="molecule type" value="Genomic_DNA"/>
</dbReference>